<evidence type="ECO:0000259" key="1">
    <source>
        <dbReference type="Pfam" id="PF01693"/>
    </source>
</evidence>
<evidence type="ECO:0000313" key="2">
    <source>
        <dbReference type="EMBL" id="KAJ7690404.1"/>
    </source>
</evidence>
<organism evidence="2 3">
    <name type="scientific">Mycena rosella</name>
    <name type="common">Pink bonnet</name>
    <name type="synonym">Agaricus rosellus</name>
    <dbReference type="NCBI Taxonomy" id="1033263"/>
    <lineage>
        <taxon>Eukaryota</taxon>
        <taxon>Fungi</taxon>
        <taxon>Dikarya</taxon>
        <taxon>Basidiomycota</taxon>
        <taxon>Agaricomycotina</taxon>
        <taxon>Agaricomycetes</taxon>
        <taxon>Agaricomycetidae</taxon>
        <taxon>Agaricales</taxon>
        <taxon>Marasmiineae</taxon>
        <taxon>Mycenaceae</taxon>
        <taxon>Mycena</taxon>
    </lineage>
</organism>
<name>A0AAD7DFE9_MYCRO</name>
<protein>
    <recommendedName>
        <fullName evidence="1">Ribonuclease H1 N-terminal domain-containing protein</fullName>
    </recommendedName>
</protein>
<gene>
    <name evidence="2" type="ORF">B0H17DRAFT_1134423</name>
</gene>
<comment type="caution">
    <text evidence="2">The sequence shown here is derived from an EMBL/GenBank/DDBJ whole genome shotgun (WGS) entry which is preliminary data.</text>
</comment>
<dbReference type="AlphaFoldDB" id="A0AAD7DFE9"/>
<keyword evidence="3" id="KW-1185">Reference proteome</keyword>
<dbReference type="InterPro" id="IPR011320">
    <property type="entry name" value="RNase_H1_N"/>
</dbReference>
<dbReference type="Gene3D" id="3.40.970.10">
    <property type="entry name" value="Ribonuclease H1, N-terminal domain"/>
    <property type="match status" value="1"/>
</dbReference>
<reference evidence="2" key="1">
    <citation type="submission" date="2023-03" db="EMBL/GenBank/DDBJ databases">
        <title>Massive genome expansion in bonnet fungi (Mycena s.s.) driven by repeated elements and novel gene families across ecological guilds.</title>
        <authorList>
            <consortium name="Lawrence Berkeley National Laboratory"/>
            <person name="Harder C.B."/>
            <person name="Miyauchi S."/>
            <person name="Viragh M."/>
            <person name="Kuo A."/>
            <person name="Thoen E."/>
            <person name="Andreopoulos B."/>
            <person name="Lu D."/>
            <person name="Skrede I."/>
            <person name="Drula E."/>
            <person name="Henrissat B."/>
            <person name="Morin E."/>
            <person name="Kohler A."/>
            <person name="Barry K."/>
            <person name="LaButti K."/>
            <person name="Morin E."/>
            <person name="Salamov A."/>
            <person name="Lipzen A."/>
            <person name="Mereny Z."/>
            <person name="Hegedus B."/>
            <person name="Baldrian P."/>
            <person name="Stursova M."/>
            <person name="Weitz H."/>
            <person name="Taylor A."/>
            <person name="Grigoriev I.V."/>
            <person name="Nagy L.G."/>
            <person name="Martin F."/>
            <person name="Kauserud H."/>
        </authorList>
    </citation>
    <scope>NUCLEOTIDE SEQUENCE</scope>
    <source>
        <strain evidence="2">CBHHK067</strain>
    </source>
</reference>
<accession>A0AAD7DFE9</accession>
<feature type="domain" description="Ribonuclease H1 N-terminal" evidence="1">
    <location>
        <begin position="395"/>
        <end position="438"/>
    </location>
</feature>
<evidence type="ECO:0000313" key="3">
    <source>
        <dbReference type="Proteomes" id="UP001221757"/>
    </source>
</evidence>
<proteinExistence type="predicted"/>
<dbReference type="Proteomes" id="UP001221757">
    <property type="component" value="Unassembled WGS sequence"/>
</dbReference>
<dbReference type="EMBL" id="JARKIE010000065">
    <property type="protein sequence ID" value="KAJ7690404.1"/>
    <property type="molecule type" value="Genomic_DNA"/>
</dbReference>
<dbReference type="Pfam" id="PF01693">
    <property type="entry name" value="Cauli_VI"/>
    <property type="match status" value="1"/>
</dbReference>
<sequence>MTGSDPEDSWHAALRWAAIAEEVKSPKSITAYSKAFQPLPEILWVGNILPVRHEAIRRLDIGRITSTAARTCIIFPNLASAVEIMEQGLGIIFQQMLQLKTDLSELPPYQANKLQLLSSEIYSGLSLDPTNLVIQRLDLLKEIRQQPGLEYFLLPKPYKALCHASQGGPVIILNSHHDHCDGIIILNPDSDPVHLPLPDGTLDMLKSQQKAFKILLGRCNVESPHPPDSFTICNIRNGRLWWLPTGAFTGLPLHASSSTNQFIHSYTATLESLLDAYSKKSPITPKVGIVGVTDTGGGSNYTGDNKRYTDPVYPQLYAVLGGDNPAVVQIPQSRTAPVMPIIIKCTSEEEGKHMLNLQQVFEGLNHHEVDSKPEIFAKAIMDSTEINELVTMKGPFYAVYRGKTQRAVYVRNYAEMENQVHDYTYPKFHRFESIKEALVYMVLKGDITRMKALGLYPTVHVRLSPIDHHTD</sequence>
<dbReference type="InterPro" id="IPR037056">
    <property type="entry name" value="RNase_H1_N_sf"/>
</dbReference>